<accession>G7QBR7</accession>
<dbReference type="STRING" id="694327.DFW101_3412"/>
<keyword evidence="3" id="KW-1185">Reference proteome</keyword>
<name>G7QBR7_9BACT</name>
<evidence type="ECO:0000313" key="2">
    <source>
        <dbReference type="EMBL" id="EHJ49410.1"/>
    </source>
</evidence>
<dbReference type="RefSeq" id="WP_009182737.1">
    <property type="nucleotide sequence ID" value="NZ_CM001368.1"/>
</dbReference>
<organism evidence="2 3">
    <name type="scientific">Solidesulfovibrio carbinoliphilus subsp. oakridgensis</name>
    <dbReference type="NCBI Taxonomy" id="694327"/>
    <lineage>
        <taxon>Bacteria</taxon>
        <taxon>Pseudomonadati</taxon>
        <taxon>Thermodesulfobacteriota</taxon>
        <taxon>Desulfovibrionia</taxon>
        <taxon>Desulfovibrionales</taxon>
        <taxon>Desulfovibrionaceae</taxon>
        <taxon>Solidesulfovibrio</taxon>
    </lineage>
</organism>
<protein>
    <submittedName>
        <fullName evidence="2">Uncharacterized protein</fullName>
    </submittedName>
</protein>
<gene>
    <name evidence="2" type="ORF">DFW101_3412</name>
</gene>
<dbReference type="EMBL" id="CM001368">
    <property type="protein sequence ID" value="EHJ49410.1"/>
    <property type="molecule type" value="Genomic_DNA"/>
</dbReference>
<dbReference type="eggNOG" id="ENOG5031CJW">
    <property type="taxonomic scope" value="Bacteria"/>
</dbReference>
<evidence type="ECO:0000256" key="1">
    <source>
        <dbReference type="SAM" id="MobiDB-lite"/>
    </source>
</evidence>
<dbReference type="AlphaFoldDB" id="G7QBR7"/>
<dbReference type="Proteomes" id="UP000004662">
    <property type="component" value="Chromosome"/>
</dbReference>
<proteinExistence type="predicted"/>
<sequence>MRVSKSFLMVLFPAFLVYYVAVADAALQGHRLSARPAGLAGMGRLIPRLPESVTDSLRTAMDGLRQKVLASGLMTDTRPSPEQARRDFAALWADLEGPRPAVAVPSRPAENPGYPVLEPGQD</sequence>
<feature type="region of interest" description="Disordered" evidence="1">
    <location>
        <begin position="101"/>
        <end position="122"/>
    </location>
</feature>
<evidence type="ECO:0000313" key="3">
    <source>
        <dbReference type="Proteomes" id="UP000004662"/>
    </source>
</evidence>
<reference evidence="3" key="1">
    <citation type="journal article" date="2015" name="Genome Announc.">
        <title>High-Quality Draft Genome Sequence of Desulfovibrio carbinoliphilus FW-101-2B, an Organic Acid-Oxidizing Sulfate-Reducing Bacterium Isolated from Uranium(VI)-Contaminated Groundwater.</title>
        <authorList>
            <person name="Ramsay B.D."/>
            <person name="Hwang C."/>
            <person name="Woo H.L."/>
            <person name="Carroll S.L."/>
            <person name="Lucas S."/>
            <person name="Han J."/>
            <person name="Lapidus A.L."/>
            <person name="Cheng J.F."/>
            <person name="Goodwin L.A."/>
            <person name="Pitluck S."/>
            <person name="Peters L."/>
            <person name="Chertkov O."/>
            <person name="Held B."/>
            <person name="Detter J.C."/>
            <person name="Han C.S."/>
            <person name="Tapia R."/>
            <person name="Land M.L."/>
            <person name="Hauser L.J."/>
            <person name="Kyrpides N.C."/>
            <person name="Ivanova N.N."/>
            <person name="Mikhailova N."/>
            <person name="Pagani I."/>
            <person name="Woyke T."/>
            <person name="Arkin A.P."/>
            <person name="Dehal P."/>
            <person name="Chivian D."/>
            <person name="Criddle C.S."/>
            <person name="Wu W."/>
            <person name="Chakraborty R."/>
            <person name="Hazen T.C."/>
            <person name="Fields M.W."/>
        </authorList>
    </citation>
    <scope>NUCLEOTIDE SEQUENCE [LARGE SCALE GENOMIC DNA]</scope>
    <source>
        <strain evidence="3">FW-101-2B</strain>
    </source>
</reference>
<dbReference type="OrthoDB" id="5458715at2"/>
<dbReference type="HOGENOM" id="CLU_2023036_0_0_7"/>